<sequence>MSKPVFALVSGWLILAPAVSANTDDVTPPNEPVKIEAPQDVGVLGFQSARYDLGDVTQGDVVSHAFEFLNNGTGPLTIKNAWAETANVSVGSSREPVPAGEFGAIQVKVNTENMPGPQLIKIRVDSDAFNAPSVLYLSINVDETAESSAD</sequence>
<dbReference type="Gene3D" id="2.60.40.10">
    <property type="entry name" value="Immunoglobulins"/>
    <property type="match status" value="1"/>
</dbReference>
<evidence type="ECO:0000256" key="1">
    <source>
        <dbReference type="SAM" id="SignalP"/>
    </source>
</evidence>
<name>A0ABW1SCC3_9PROT</name>
<accession>A0ABW1SCC3</accession>
<proteinExistence type="predicted"/>
<feature type="chain" id="PRO_5046675089" evidence="1">
    <location>
        <begin position="22"/>
        <end position="150"/>
    </location>
</feature>
<evidence type="ECO:0000313" key="3">
    <source>
        <dbReference type="Proteomes" id="UP001596303"/>
    </source>
</evidence>
<gene>
    <name evidence="2" type="ORF">ACFQDM_12490</name>
</gene>
<dbReference type="InterPro" id="IPR011467">
    <property type="entry name" value="DUF1573"/>
</dbReference>
<keyword evidence="1" id="KW-0732">Signal</keyword>
<reference evidence="3" key="1">
    <citation type="journal article" date="2019" name="Int. J. Syst. Evol. Microbiol.">
        <title>The Global Catalogue of Microorganisms (GCM) 10K type strain sequencing project: providing services to taxonomists for standard genome sequencing and annotation.</title>
        <authorList>
            <consortium name="The Broad Institute Genomics Platform"/>
            <consortium name="The Broad Institute Genome Sequencing Center for Infectious Disease"/>
            <person name="Wu L."/>
            <person name="Ma J."/>
        </authorList>
    </citation>
    <scope>NUCLEOTIDE SEQUENCE [LARGE SCALE GENOMIC DNA]</scope>
    <source>
        <strain evidence="3">CGMCC-1.15741</strain>
    </source>
</reference>
<organism evidence="2 3">
    <name type="scientific">Ponticaulis profundi</name>
    <dbReference type="NCBI Taxonomy" id="2665222"/>
    <lineage>
        <taxon>Bacteria</taxon>
        <taxon>Pseudomonadati</taxon>
        <taxon>Pseudomonadota</taxon>
        <taxon>Alphaproteobacteria</taxon>
        <taxon>Hyphomonadales</taxon>
        <taxon>Hyphomonadaceae</taxon>
        <taxon>Ponticaulis</taxon>
    </lineage>
</organism>
<dbReference type="EMBL" id="JBHSSW010000017">
    <property type="protein sequence ID" value="MFC6198903.1"/>
    <property type="molecule type" value="Genomic_DNA"/>
</dbReference>
<dbReference type="Pfam" id="PF07610">
    <property type="entry name" value="DUF1573"/>
    <property type="match status" value="1"/>
</dbReference>
<evidence type="ECO:0000313" key="2">
    <source>
        <dbReference type="EMBL" id="MFC6198903.1"/>
    </source>
</evidence>
<protein>
    <submittedName>
        <fullName evidence="2">DUF1573 domain-containing protein</fullName>
    </submittedName>
</protein>
<dbReference type="RefSeq" id="WP_377379522.1">
    <property type="nucleotide sequence ID" value="NZ_JBHSSW010000017.1"/>
</dbReference>
<comment type="caution">
    <text evidence="2">The sequence shown here is derived from an EMBL/GenBank/DDBJ whole genome shotgun (WGS) entry which is preliminary data.</text>
</comment>
<feature type="signal peptide" evidence="1">
    <location>
        <begin position="1"/>
        <end position="21"/>
    </location>
</feature>
<keyword evidence="3" id="KW-1185">Reference proteome</keyword>
<dbReference type="InterPro" id="IPR013783">
    <property type="entry name" value="Ig-like_fold"/>
</dbReference>
<dbReference type="Proteomes" id="UP001596303">
    <property type="component" value="Unassembled WGS sequence"/>
</dbReference>